<dbReference type="OrthoDB" id="9770517at2"/>
<dbReference type="SUPFAM" id="SSF56954">
    <property type="entry name" value="Outer membrane efflux proteins (OEP)"/>
    <property type="match status" value="1"/>
</dbReference>
<dbReference type="AlphaFoldDB" id="A0A177N0G4"/>
<dbReference type="PANTHER" id="PTHR30203">
    <property type="entry name" value="OUTER MEMBRANE CATION EFFLUX PROTEIN"/>
    <property type="match status" value="1"/>
</dbReference>
<organism evidence="4 5">
    <name type="scientific">Methylomonas koyamae</name>
    <dbReference type="NCBI Taxonomy" id="702114"/>
    <lineage>
        <taxon>Bacteria</taxon>
        <taxon>Pseudomonadati</taxon>
        <taxon>Pseudomonadota</taxon>
        <taxon>Gammaproteobacteria</taxon>
        <taxon>Methylococcales</taxon>
        <taxon>Methylococcaceae</taxon>
        <taxon>Methylomonas</taxon>
    </lineage>
</organism>
<reference evidence="5" key="1">
    <citation type="submission" date="2016-03" db="EMBL/GenBank/DDBJ databases">
        <authorList>
            <person name="Heylen K."/>
            <person name="De Vos P."/>
            <person name="Vekeman B."/>
        </authorList>
    </citation>
    <scope>NUCLEOTIDE SEQUENCE [LARGE SCALE GENOMIC DNA]</scope>
    <source>
        <strain evidence="5">R-45383</strain>
    </source>
</reference>
<keyword evidence="2" id="KW-0564">Palmitate</keyword>
<evidence type="ECO:0000313" key="5">
    <source>
        <dbReference type="Proteomes" id="UP000077628"/>
    </source>
</evidence>
<dbReference type="Proteomes" id="UP000077628">
    <property type="component" value="Unassembled WGS sequence"/>
</dbReference>
<keyword evidence="2" id="KW-0472">Membrane</keyword>
<evidence type="ECO:0008006" key="6">
    <source>
        <dbReference type="Google" id="ProtNLM"/>
    </source>
</evidence>
<gene>
    <name evidence="4" type="ORF">A1355_16085</name>
</gene>
<comment type="similarity">
    <text evidence="1 2">Belongs to the outer membrane factor (OMF) (TC 1.B.17) family.</text>
</comment>
<dbReference type="PANTHER" id="PTHR30203:SF29">
    <property type="entry name" value="PROTEIN CYAE"/>
    <property type="match status" value="1"/>
</dbReference>
<comment type="caution">
    <text evidence="4">The sequence shown here is derived from an EMBL/GenBank/DDBJ whole genome shotgun (WGS) entry which is preliminary data.</text>
</comment>
<keyword evidence="2" id="KW-0449">Lipoprotein</keyword>
<comment type="subcellular location">
    <subcellularLocation>
        <location evidence="2">Cell outer membrane</location>
        <topology evidence="2">Lipid-anchor</topology>
    </subcellularLocation>
</comment>
<keyword evidence="2" id="KW-1134">Transmembrane beta strand</keyword>
<keyword evidence="5" id="KW-1185">Reference proteome</keyword>
<dbReference type="PROSITE" id="PS51257">
    <property type="entry name" value="PROKAR_LIPOPROTEIN"/>
    <property type="match status" value="1"/>
</dbReference>
<protein>
    <recommendedName>
        <fullName evidence="6">RND transporter</fullName>
    </recommendedName>
</protein>
<dbReference type="InterPro" id="IPR003423">
    <property type="entry name" value="OMP_efflux"/>
</dbReference>
<dbReference type="Pfam" id="PF02321">
    <property type="entry name" value="OEP"/>
    <property type="match status" value="2"/>
</dbReference>
<dbReference type="Gene3D" id="1.20.1600.10">
    <property type="entry name" value="Outer membrane efflux proteins (OEP)"/>
    <property type="match status" value="1"/>
</dbReference>
<dbReference type="GO" id="GO:0009279">
    <property type="term" value="C:cell outer membrane"/>
    <property type="evidence" value="ECO:0007669"/>
    <property type="project" value="UniProtKB-SubCell"/>
</dbReference>
<name>A0A177N0G4_9GAMM</name>
<evidence type="ECO:0000313" key="4">
    <source>
        <dbReference type="EMBL" id="OAI11436.1"/>
    </source>
</evidence>
<dbReference type="STRING" id="702114.A1355_16085"/>
<sequence length="488" mass="51627">MRAAILAILAGGALAGCSVFPDYVRPSIDTPAQWQAQRTEAAGAAERLDWWRQFNDPVLSRLLQAAEQDNPTLEQAVANIASARASLAGAEAGGMPSLTTKGSFTRSKGGTTTGTGAQTTSASGSSFNTGITQILSGSLDASWELDLFGKFAFNRQAEQARLAAAELTLHNAKVSLAAEVASDYVSYRACQLTAIAYQNAIASKQDTARLTGVLAGAGFSSPADAVLADASLHASESSLIAQRTECDNTVKALVALTGLAEADLRAWLAAGGGMPVPEQFQVDSVPADLLTQRPDLAADERKLAAASADIGNAVAKRYPSVSLTGSIGKRKTETTGLTLSSNTWSIGPTVTLPIFDGGELRSKVDSAEAAYASALATYRSDIRSAVKEVEQALVNLSGAEQRERVEGRSAEQYRQYFRAAELNWRSGGLSLLSLEDARGQMITQEISHITQQQNRVQYWIALYKALGGGWRAQDTQLSAGDTQREESL</sequence>
<dbReference type="EMBL" id="LUUK01000232">
    <property type="protein sequence ID" value="OAI11436.1"/>
    <property type="molecule type" value="Genomic_DNA"/>
</dbReference>
<dbReference type="Gene3D" id="2.20.200.10">
    <property type="entry name" value="Outer membrane efflux proteins (OEP)"/>
    <property type="match status" value="1"/>
</dbReference>
<dbReference type="InterPro" id="IPR010131">
    <property type="entry name" value="MdtP/NodT-like"/>
</dbReference>
<feature type="region of interest" description="Disordered" evidence="3">
    <location>
        <begin position="92"/>
        <end position="125"/>
    </location>
</feature>
<evidence type="ECO:0000256" key="3">
    <source>
        <dbReference type="SAM" id="MobiDB-lite"/>
    </source>
</evidence>
<keyword evidence="2" id="KW-0812">Transmembrane</keyword>
<accession>A0A177N0G4</accession>
<proteinExistence type="inferred from homology"/>
<dbReference type="RefSeq" id="WP_064031765.1">
    <property type="nucleotide sequence ID" value="NZ_LUUK01000232.1"/>
</dbReference>
<dbReference type="NCBIfam" id="TIGR01845">
    <property type="entry name" value="outer_NodT"/>
    <property type="match status" value="1"/>
</dbReference>
<evidence type="ECO:0000256" key="1">
    <source>
        <dbReference type="ARBA" id="ARBA00007613"/>
    </source>
</evidence>
<dbReference type="GO" id="GO:0015562">
    <property type="term" value="F:efflux transmembrane transporter activity"/>
    <property type="evidence" value="ECO:0007669"/>
    <property type="project" value="InterPro"/>
</dbReference>
<evidence type="ECO:0000256" key="2">
    <source>
        <dbReference type="RuleBase" id="RU362097"/>
    </source>
</evidence>